<keyword evidence="4 10" id="KW-0227">DNA damage</keyword>
<comment type="catalytic activity">
    <reaction evidence="10">
        <text>2'-deoxyribonucleotide-(2'-deoxyribose 5'-phosphate)-2'-deoxyribonucleotide-DNA = a 3'-end 2'-deoxyribonucleotide-(2,3-dehydro-2,3-deoxyribose 5'-phosphate)-DNA + a 5'-end 5'-phospho-2'-deoxyribonucleoside-DNA + H(+)</text>
        <dbReference type="Rhea" id="RHEA:66592"/>
        <dbReference type="Rhea" id="RHEA-COMP:13180"/>
        <dbReference type="Rhea" id="RHEA-COMP:16897"/>
        <dbReference type="Rhea" id="RHEA-COMP:17067"/>
        <dbReference type="ChEBI" id="CHEBI:15378"/>
        <dbReference type="ChEBI" id="CHEBI:136412"/>
        <dbReference type="ChEBI" id="CHEBI:157695"/>
        <dbReference type="ChEBI" id="CHEBI:167181"/>
        <dbReference type="EC" id="4.2.99.18"/>
    </reaction>
</comment>
<comment type="similarity">
    <text evidence="1 10">Belongs to the Nth/MutY family.</text>
</comment>
<feature type="domain" description="HhH-GPD" evidence="11">
    <location>
        <begin position="42"/>
        <end position="189"/>
    </location>
</feature>
<dbReference type="InterPro" id="IPR011257">
    <property type="entry name" value="DNA_glycosylase"/>
</dbReference>
<sequence>MPRKKTKKETIEILDKLMEIHPNAHCELVHETPFELLVATILSAQCTDVRVNMVTEEMFKKHNTPQDFKNLPIKEIENEIKTCGLYKSKAKKIKDTSTIIVDKFNGKVPDNLDDLVTLPGVGRKTAGVVLSNAFNIPAIAVDTHVFRVSNRIGIVKESTPEKTEFALMKAIPKDRWIHSHHLIIFHGRRVCKARNPECDNCNIVEYCNYYKTDIEKTLE</sequence>
<dbReference type="SUPFAM" id="SSF48150">
    <property type="entry name" value="DNA-glycosylase"/>
    <property type="match status" value="1"/>
</dbReference>
<feature type="binding site" evidence="10">
    <location>
        <position position="198"/>
    </location>
    <ligand>
        <name>[4Fe-4S] cluster</name>
        <dbReference type="ChEBI" id="CHEBI:49883"/>
    </ligand>
</feature>
<dbReference type="Gene3D" id="1.10.340.30">
    <property type="entry name" value="Hypothetical protein, domain 2"/>
    <property type="match status" value="1"/>
</dbReference>
<reference evidence="12 13" key="1">
    <citation type="submission" date="2020-05" db="EMBL/GenBank/DDBJ databases">
        <title>Draft genome of xy-202 and genomic insight in genome of the genus Peptostreptococcus.</title>
        <authorList>
            <person name="Zhang Z."/>
        </authorList>
    </citation>
    <scope>NUCLEOTIDE SEQUENCE [LARGE SCALE GENOMIC DNA]</scope>
    <source>
        <strain evidence="12 13">DSM 27025</strain>
    </source>
</reference>
<dbReference type="EMBL" id="JABGBW010000003">
    <property type="protein sequence ID" value="MBC2576258.1"/>
    <property type="molecule type" value="Genomic_DNA"/>
</dbReference>
<feature type="binding site" evidence="10">
    <location>
        <position position="207"/>
    </location>
    <ligand>
        <name>[4Fe-4S] cluster</name>
        <dbReference type="ChEBI" id="CHEBI:49883"/>
    </ligand>
</feature>
<proteinExistence type="inferred from homology"/>
<evidence type="ECO:0000256" key="8">
    <source>
        <dbReference type="ARBA" id="ARBA00023204"/>
    </source>
</evidence>
<keyword evidence="12" id="KW-0540">Nuclease</keyword>
<dbReference type="InterPro" id="IPR003651">
    <property type="entry name" value="Endonuclease3_FeS-loop_motif"/>
</dbReference>
<evidence type="ECO:0000256" key="3">
    <source>
        <dbReference type="ARBA" id="ARBA00022723"/>
    </source>
</evidence>
<dbReference type="Pfam" id="PF00730">
    <property type="entry name" value="HhH-GPD"/>
    <property type="match status" value="1"/>
</dbReference>
<keyword evidence="10" id="KW-0456">Lyase</keyword>
<dbReference type="PIRSF" id="PIRSF001435">
    <property type="entry name" value="Nth"/>
    <property type="match status" value="1"/>
</dbReference>
<dbReference type="InterPro" id="IPR005759">
    <property type="entry name" value="Nth"/>
</dbReference>
<comment type="cofactor">
    <cofactor evidence="10">
        <name>[4Fe-4S] cluster</name>
        <dbReference type="ChEBI" id="CHEBI:49883"/>
    </cofactor>
    <text evidence="10">Binds 1 [4Fe-4S] cluster.</text>
</comment>
<accession>A0ABR6TM87</accession>
<dbReference type="RefSeq" id="WP_185624273.1">
    <property type="nucleotide sequence ID" value="NZ_JABGBW010000003.1"/>
</dbReference>
<evidence type="ECO:0000256" key="6">
    <source>
        <dbReference type="ARBA" id="ARBA00023004"/>
    </source>
</evidence>
<keyword evidence="8 10" id="KW-0234">DNA repair</keyword>
<evidence type="ECO:0000313" key="12">
    <source>
        <dbReference type="EMBL" id="MBC2576258.1"/>
    </source>
</evidence>
<keyword evidence="3 10" id="KW-0479">Metal-binding</keyword>
<keyword evidence="2 10" id="KW-0004">4Fe-4S</keyword>
<name>A0ABR6TM87_9FIRM</name>
<keyword evidence="7 10" id="KW-0411">Iron-sulfur</keyword>
<keyword evidence="9 10" id="KW-0326">Glycosidase</keyword>
<dbReference type="GO" id="GO:0004519">
    <property type="term" value="F:endonuclease activity"/>
    <property type="evidence" value="ECO:0007669"/>
    <property type="project" value="UniProtKB-KW"/>
</dbReference>
<dbReference type="SMART" id="SM00478">
    <property type="entry name" value="ENDO3c"/>
    <property type="match status" value="1"/>
</dbReference>
<evidence type="ECO:0000256" key="1">
    <source>
        <dbReference type="ARBA" id="ARBA00008343"/>
    </source>
</evidence>
<dbReference type="EC" id="4.2.99.18" evidence="10"/>
<keyword evidence="12" id="KW-0255">Endonuclease</keyword>
<dbReference type="SMART" id="SM00525">
    <property type="entry name" value="FES"/>
    <property type="match status" value="1"/>
</dbReference>
<dbReference type="NCBIfam" id="TIGR01083">
    <property type="entry name" value="nth"/>
    <property type="match status" value="1"/>
</dbReference>
<dbReference type="Pfam" id="PF00633">
    <property type="entry name" value="HHH"/>
    <property type="match status" value="1"/>
</dbReference>
<feature type="binding site" evidence="10">
    <location>
        <position position="191"/>
    </location>
    <ligand>
        <name>[4Fe-4S] cluster</name>
        <dbReference type="ChEBI" id="CHEBI:49883"/>
    </ligand>
</feature>
<dbReference type="CDD" id="cd00056">
    <property type="entry name" value="ENDO3c"/>
    <property type="match status" value="1"/>
</dbReference>
<keyword evidence="13" id="KW-1185">Reference proteome</keyword>
<evidence type="ECO:0000259" key="11">
    <source>
        <dbReference type="SMART" id="SM00478"/>
    </source>
</evidence>
<evidence type="ECO:0000256" key="2">
    <source>
        <dbReference type="ARBA" id="ARBA00022485"/>
    </source>
</evidence>
<evidence type="ECO:0000256" key="10">
    <source>
        <dbReference type="HAMAP-Rule" id="MF_00942"/>
    </source>
</evidence>
<dbReference type="Pfam" id="PF10576">
    <property type="entry name" value="EndIII_4Fe-2S"/>
    <property type="match status" value="1"/>
</dbReference>
<dbReference type="Gene3D" id="1.10.1670.10">
    <property type="entry name" value="Helix-hairpin-Helix base-excision DNA repair enzymes (C-terminal)"/>
    <property type="match status" value="1"/>
</dbReference>
<organism evidence="12 13">
    <name type="scientific">Peptostreptococcus canis</name>
    <dbReference type="NCBI Taxonomy" id="1159213"/>
    <lineage>
        <taxon>Bacteria</taxon>
        <taxon>Bacillati</taxon>
        <taxon>Bacillota</taxon>
        <taxon>Clostridia</taxon>
        <taxon>Peptostreptococcales</taxon>
        <taxon>Peptostreptococcaceae</taxon>
        <taxon>Peptostreptococcus</taxon>
    </lineage>
</organism>
<evidence type="ECO:0000256" key="5">
    <source>
        <dbReference type="ARBA" id="ARBA00022801"/>
    </source>
</evidence>
<evidence type="ECO:0000256" key="7">
    <source>
        <dbReference type="ARBA" id="ARBA00023014"/>
    </source>
</evidence>
<evidence type="ECO:0000313" key="13">
    <source>
        <dbReference type="Proteomes" id="UP000713904"/>
    </source>
</evidence>
<comment type="caution">
    <text evidence="12">The sequence shown here is derived from an EMBL/GenBank/DDBJ whole genome shotgun (WGS) entry which is preliminary data.</text>
</comment>
<dbReference type="InterPro" id="IPR000445">
    <property type="entry name" value="HhH_motif"/>
</dbReference>
<dbReference type="PANTHER" id="PTHR10359">
    <property type="entry name" value="A/G-SPECIFIC ADENINE GLYCOSYLASE/ENDONUCLEASE III"/>
    <property type="match status" value="1"/>
</dbReference>
<keyword evidence="5 10" id="KW-0378">Hydrolase</keyword>
<dbReference type="InterPro" id="IPR004036">
    <property type="entry name" value="Endonuclease-III-like_CS2"/>
</dbReference>
<protein>
    <recommendedName>
        <fullName evidence="10">Endonuclease III</fullName>
        <ecNumber evidence="10">4.2.99.18</ecNumber>
    </recommendedName>
    <alternativeName>
        <fullName evidence="10">DNA-(apurinic or apyrimidinic site) lyase</fullName>
    </alternativeName>
</protein>
<comment type="function">
    <text evidence="10">DNA repair enzyme that has both DNA N-glycosylase activity and AP-lyase activity. The DNA N-glycosylase activity releases various damaged pyrimidines from DNA by cleaving the N-glycosidic bond, leaving an AP (apurinic/apyrimidinic) site. The AP-lyase activity cleaves the phosphodiester bond 3' to the AP site by a beta-elimination, leaving a 3'-terminal unsaturated sugar and a product with a terminal 5'-phosphate.</text>
</comment>
<dbReference type="InterPro" id="IPR023170">
    <property type="entry name" value="HhH_base_excis_C"/>
</dbReference>
<dbReference type="PROSITE" id="PS01155">
    <property type="entry name" value="ENDONUCLEASE_III_2"/>
    <property type="match status" value="1"/>
</dbReference>
<gene>
    <name evidence="10 12" type="primary">nth</name>
    <name evidence="12" type="ORF">HLB29_06120</name>
</gene>
<dbReference type="InterPro" id="IPR003265">
    <property type="entry name" value="HhH-GPD_domain"/>
</dbReference>
<keyword evidence="10" id="KW-0238">DNA-binding</keyword>
<dbReference type="Proteomes" id="UP000713904">
    <property type="component" value="Unassembled WGS sequence"/>
</dbReference>
<evidence type="ECO:0000256" key="4">
    <source>
        <dbReference type="ARBA" id="ARBA00022763"/>
    </source>
</evidence>
<evidence type="ECO:0000256" key="9">
    <source>
        <dbReference type="ARBA" id="ARBA00023295"/>
    </source>
</evidence>
<feature type="binding site" evidence="10">
    <location>
        <position position="201"/>
    </location>
    <ligand>
        <name>[4Fe-4S] cluster</name>
        <dbReference type="ChEBI" id="CHEBI:49883"/>
    </ligand>
</feature>
<dbReference type="HAMAP" id="MF_00942">
    <property type="entry name" value="Nth"/>
    <property type="match status" value="1"/>
</dbReference>
<keyword evidence="6 10" id="KW-0408">Iron</keyword>
<dbReference type="PANTHER" id="PTHR10359:SF18">
    <property type="entry name" value="ENDONUCLEASE III"/>
    <property type="match status" value="1"/>
</dbReference>